<dbReference type="STRING" id="1173061.A0A0J9XGL1"/>
<name>A0A0J9XGL1_GEOCN</name>
<evidence type="ECO:0000313" key="3">
    <source>
        <dbReference type="EMBL" id="CDO56420.1"/>
    </source>
</evidence>
<feature type="domain" description="AD" evidence="2">
    <location>
        <begin position="124"/>
        <end position="226"/>
    </location>
</feature>
<dbReference type="EMBL" id="CCBN010000015">
    <property type="protein sequence ID" value="CDO56420.1"/>
    <property type="molecule type" value="Genomic_DNA"/>
</dbReference>
<dbReference type="InterPro" id="IPR019181">
    <property type="entry name" value="LSM12_ABD"/>
</dbReference>
<evidence type="ECO:0000259" key="2">
    <source>
        <dbReference type="PROSITE" id="PS52001"/>
    </source>
</evidence>
<keyword evidence="4" id="KW-1185">Reference proteome</keyword>
<dbReference type="Pfam" id="PF09793">
    <property type="entry name" value="AD"/>
    <property type="match status" value="1"/>
</dbReference>
<dbReference type="InterPro" id="IPR039683">
    <property type="entry name" value="Lsm12-like"/>
</dbReference>
<dbReference type="AlphaFoldDB" id="A0A0J9XGL1"/>
<dbReference type="PANTHER" id="PTHR13542">
    <property type="entry name" value="LSM12 HOMOLOG"/>
    <property type="match status" value="1"/>
</dbReference>
<proteinExistence type="predicted"/>
<organism evidence="3 4">
    <name type="scientific">Geotrichum candidum</name>
    <name type="common">Oospora lactis</name>
    <name type="synonym">Dipodascus geotrichum</name>
    <dbReference type="NCBI Taxonomy" id="1173061"/>
    <lineage>
        <taxon>Eukaryota</taxon>
        <taxon>Fungi</taxon>
        <taxon>Dikarya</taxon>
        <taxon>Ascomycota</taxon>
        <taxon>Saccharomycotina</taxon>
        <taxon>Dipodascomycetes</taxon>
        <taxon>Dipodascales</taxon>
        <taxon>Dipodascaceae</taxon>
        <taxon>Geotrichum</taxon>
    </lineage>
</organism>
<reference evidence="3" key="1">
    <citation type="submission" date="2014-03" db="EMBL/GenBank/DDBJ databases">
        <authorList>
            <person name="Casaregola S."/>
        </authorList>
    </citation>
    <scope>NUCLEOTIDE SEQUENCE [LARGE SCALE GENOMIC DNA]</scope>
    <source>
        <strain evidence="3">CLIB 918</strain>
    </source>
</reference>
<feature type="region of interest" description="Disordered" evidence="1">
    <location>
        <begin position="88"/>
        <end position="110"/>
    </location>
</feature>
<dbReference type="OrthoDB" id="1057137at2759"/>
<accession>A0A0J9XGL1</accession>
<dbReference type="Proteomes" id="UP000242525">
    <property type="component" value="Unassembled WGS sequence"/>
</dbReference>
<protein>
    <recommendedName>
        <fullName evidence="2">AD domain-containing protein</fullName>
    </recommendedName>
</protein>
<dbReference type="PROSITE" id="PS52001">
    <property type="entry name" value="AD"/>
    <property type="match status" value="1"/>
</dbReference>
<dbReference type="InterPro" id="IPR047574">
    <property type="entry name" value="AD"/>
</dbReference>
<gene>
    <name evidence="3" type="ORF">BN980_GECA15s00978g</name>
</gene>
<dbReference type="SMART" id="SM00995">
    <property type="entry name" value="AD"/>
    <property type="match status" value="1"/>
</dbReference>
<comment type="caution">
    <text evidence="3">The sequence shown here is derived from an EMBL/GenBank/DDBJ whole genome shotgun (WGS) entry which is preliminary data.</text>
</comment>
<evidence type="ECO:0000256" key="1">
    <source>
        <dbReference type="SAM" id="MobiDB-lite"/>
    </source>
</evidence>
<evidence type="ECO:0000313" key="4">
    <source>
        <dbReference type="Proteomes" id="UP000242525"/>
    </source>
</evidence>
<sequence length="231" mass="24674">MTTASTTSSSSTIDWTLGARVKVTTLLDHEIIGTIYSLCQTTNTIALIQESPAASSSPSQPAASSASPNYRIIKTSFIKDVTPLDNAKSKRADASSQSPPPSAASVAAGTPHRDAFARAVPTVGPVQIATIEARARAAVKAERERRAKIGVGVTREAQDLFDLISKTYVTKPLVVPCRWHDKSIIAMDEVRIDAPYRSSNCVADDLKSGALRYVKMLVDGAREKMEKSKGG</sequence>